<keyword evidence="3" id="KW-0378">Hydrolase</keyword>
<dbReference type="PROSITE" id="PS51199">
    <property type="entry name" value="SF4_HELICASE"/>
    <property type="match status" value="1"/>
</dbReference>
<evidence type="ECO:0000256" key="1">
    <source>
        <dbReference type="SAM" id="MobiDB-lite"/>
    </source>
</evidence>
<dbReference type="EMBL" id="LR796167">
    <property type="protein sequence ID" value="CAB4123066.1"/>
    <property type="molecule type" value="Genomic_DNA"/>
</dbReference>
<dbReference type="PANTHER" id="PTHR30153">
    <property type="entry name" value="REPLICATIVE DNA HELICASE DNAB"/>
    <property type="match status" value="1"/>
</dbReference>
<dbReference type="SUPFAM" id="SSF52540">
    <property type="entry name" value="P-loop containing nucleoside triphosphate hydrolases"/>
    <property type="match status" value="1"/>
</dbReference>
<reference evidence="3" key="1">
    <citation type="submission" date="2020-04" db="EMBL/GenBank/DDBJ databases">
        <authorList>
            <person name="Chiriac C."/>
            <person name="Salcher M."/>
            <person name="Ghai R."/>
            <person name="Kavagutti S V."/>
        </authorList>
    </citation>
    <scope>NUCLEOTIDE SEQUENCE</scope>
</reference>
<accession>A0A6J5KP77</accession>
<proteinExistence type="predicted"/>
<evidence type="ECO:0000259" key="2">
    <source>
        <dbReference type="PROSITE" id="PS51199"/>
    </source>
</evidence>
<dbReference type="Pfam" id="PF03796">
    <property type="entry name" value="DnaB_C"/>
    <property type="match status" value="1"/>
</dbReference>
<gene>
    <name evidence="3" type="ORF">UFOVP29_225</name>
</gene>
<dbReference type="PANTHER" id="PTHR30153:SF2">
    <property type="entry name" value="REPLICATIVE DNA HELICASE"/>
    <property type="match status" value="1"/>
</dbReference>
<keyword evidence="3" id="KW-0347">Helicase</keyword>
<dbReference type="GO" id="GO:0006260">
    <property type="term" value="P:DNA replication"/>
    <property type="evidence" value="ECO:0007669"/>
    <property type="project" value="InterPro"/>
</dbReference>
<protein>
    <submittedName>
        <fullName evidence="3">41 helicase</fullName>
    </submittedName>
</protein>
<keyword evidence="3" id="KW-0067">ATP-binding</keyword>
<dbReference type="Gene3D" id="3.40.50.300">
    <property type="entry name" value="P-loop containing nucleotide triphosphate hydrolases"/>
    <property type="match status" value="1"/>
</dbReference>
<dbReference type="InterPro" id="IPR007694">
    <property type="entry name" value="DNA_helicase_DnaB-like_C"/>
</dbReference>
<name>A0A6J5KP77_9CAUD</name>
<keyword evidence="3" id="KW-0547">Nucleotide-binding</keyword>
<organism evidence="3">
    <name type="scientific">uncultured Caudovirales phage</name>
    <dbReference type="NCBI Taxonomy" id="2100421"/>
    <lineage>
        <taxon>Viruses</taxon>
        <taxon>Duplodnaviria</taxon>
        <taxon>Heunggongvirae</taxon>
        <taxon>Uroviricota</taxon>
        <taxon>Caudoviricetes</taxon>
        <taxon>Peduoviridae</taxon>
        <taxon>Maltschvirus</taxon>
        <taxon>Maltschvirus maltsch</taxon>
    </lineage>
</organism>
<feature type="compositionally biased region" description="Polar residues" evidence="1">
    <location>
        <begin position="440"/>
        <end position="451"/>
    </location>
</feature>
<feature type="domain" description="SF4 helicase" evidence="2">
    <location>
        <begin position="155"/>
        <end position="418"/>
    </location>
</feature>
<evidence type="ECO:0000313" key="3">
    <source>
        <dbReference type="EMBL" id="CAB4123066.1"/>
    </source>
</evidence>
<dbReference type="GO" id="GO:0003678">
    <property type="term" value="F:DNA helicase activity"/>
    <property type="evidence" value="ECO:0007669"/>
    <property type="project" value="InterPro"/>
</dbReference>
<dbReference type="GO" id="GO:0005524">
    <property type="term" value="F:ATP binding"/>
    <property type="evidence" value="ECO:0007669"/>
    <property type="project" value="InterPro"/>
</dbReference>
<dbReference type="InterPro" id="IPR027417">
    <property type="entry name" value="P-loop_NTPase"/>
</dbReference>
<sequence>MTDDAESIDRNYTEAKQKLLIDVLMSSEDMFTRCQNILKASYWSAQFRPAMRFILEYVNKNKALPKIQQLNAETNGNFEIIADLNTFHVEAFLKEIEEFCKNRALAEAVVAGMDLIKKGNYGELEKRIKDAVLISLVSDVGTNYFADPRARLMAIKANNGQVSTGWKTVDQKLYGGINKGEITIWCAGSGVGKSLFLQNICLQLVKQHLNVIYISLELSEGLSSMRIDSMLTGISTTDIFKKIDDVELKVVQAGRNSGSLHVKQMPQGSTTNDIKAYLKAYEIETGKRPDAVVVDYLDLLYPNNKKINPSDLFIKDKFVTEELRGLAVERKIICQTASQLNRGSINEQEHDQSMIAGGISKIHTADNVISIYATQAMKERGQYQVQFLKTRSSSGVGSKLFLGFDPETLRIFDIEDQGQVHQAQAAAVTDVLADLRRKSSTPATGNTTPGMNTAPPANKMHDLTKLTSLIRR</sequence>
<feature type="region of interest" description="Disordered" evidence="1">
    <location>
        <begin position="439"/>
        <end position="459"/>
    </location>
</feature>